<accession>A0A889XPT3</accession>
<gene>
    <name evidence="1" type="primary">orf229</name>
</gene>
<geneLocation type="mitochondrion" evidence="1"/>
<reference evidence="1" key="1">
    <citation type="submission" date="2020-01" db="EMBL/GenBank/DDBJ databases">
        <authorList>
            <person name="Ozkilinc H."/>
            <person name="Yildiz G."/>
        </authorList>
    </citation>
    <scope>NUCLEOTIDE SEQUENCE</scope>
</reference>
<keyword evidence="1" id="KW-0496">Mitochondrion</keyword>
<organism evidence="1">
    <name type="scientific">Monilinia fructicola</name>
    <name type="common">Brown rot fungus</name>
    <name type="synonym">Ciboria fructicola</name>
    <dbReference type="NCBI Taxonomy" id="38448"/>
    <lineage>
        <taxon>Eukaryota</taxon>
        <taxon>Fungi</taxon>
        <taxon>Dikarya</taxon>
        <taxon>Ascomycota</taxon>
        <taxon>Pezizomycotina</taxon>
        <taxon>Leotiomycetes</taxon>
        <taxon>Helotiales</taxon>
        <taxon>Sclerotiniaceae</taxon>
        <taxon>Monilinia</taxon>
    </lineage>
</organism>
<dbReference type="EMBL" id="MT005827">
    <property type="protein sequence ID" value="QRF72199.1"/>
    <property type="molecule type" value="Genomic_DNA"/>
</dbReference>
<dbReference type="GeneID" id="65324750"/>
<dbReference type="RefSeq" id="YP_010121823.1">
    <property type="nucleotide sequence ID" value="NC_056195.1"/>
</dbReference>
<name>A0A889XPT3_MONFR</name>
<evidence type="ECO:0000313" key="1">
    <source>
        <dbReference type="EMBL" id="QRF72199.1"/>
    </source>
</evidence>
<sequence>MESLESGVYGIPYYPALSCRYATRIHNQPPTSKYISSRIRLVCWEAKVELW</sequence>
<proteinExistence type="predicted"/>
<dbReference type="AlphaFoldDB" id="A0A889XPT3"/>
<protein>
    <submittedName>
        <fullName evidence="1">Uncharacterized protein</fullName>
    </submittedName>
</protein>